<dbReference type="AlphaFoldDB" id="A0A421B5H2"/>
<proteinExistence type="predicted"/>
<evidence type="ECO:0000313" key="2">
    <source>
        <dbReference type="Proteomes" id="UP000282454"/>
    </source>
</evidence>
<keyword evidence="2" id="KW-1185">Reference proteome</keyword>
<evidence type="ECO:0000313" key="1">
    <source>
        <dbReference type="EMBL" id="RLK59604.1"/>
    </source>
</evidence>
<accession>A0A421B5H2</accession>
<reference evidence="1 2" key="1">
    <citation type="submission" date="2018-10" db="EMBL/GenBank/DDBJ databases">
        <title>Genomic Encyclopedia of Archaeal and Bacterial Type Strains, Phase II (KMG-II): from individual species to whole genera.</title>
        <authorList>
            <person name="Goeker M."/>
        </authorList>
    </citation>
    <scope>NUCLEOTIDE SEQUENCE [LARGE SCALE GENOMIC DNA]</scope>
    <source>
        <strain evidence="1 2">DSM 45657</strain>
    </source>
</reference>
<organism evidence="1 2">
    <name type="scientific">Actinokineospora cianjurensis</name>
    <dbReference type="NCBI Taxonomy" id="585224"/>
    <lineage>
        <taxon>Bacteria</taxon>
        <taxon>Bacillati</taxon>
        <taxon>Actinomycetota</taxon>
        <taxon>Actinomycetes</taxon>
        <taxon>Pseudonocardiales</taxon>
        <taxon>Pseudonocardiaceae</taxon>
        <taxon>Actinokineospora</taxon>
    </lineage>
</organism>
<name>A0A421B5H2_9PSEU</name>
<dbReference type="EMBL" id="RCDD01000001">
    <property type="protein sequence ID" value="RLK59604.1"/>
    <property type="molecule type" value="Genomic_DNA"/>
</dbReference>
<gene>
    <name evidence="1" type="ORF">CLV68_0085</name>
</gene>
<dbReference type="Proteomes" id="UP000282454">
    <property type="component" value="Unassembled WGS sequence"/>
</dbReference>
<protein>
    <submittedName>
        <fullName evidence="1">Uncharacterized protein</fullName>
    </submittedName>
</protein>
<sequence length="54" mass="6177">MTDTGRTERQVLEELNPDEQAFLKRVLEIERAKLHVLAYDAVDDLLAAVKEILP</sequence>
<comment type="caution">
    <text evidence="1">The sequence shown here is derived from an EMBL/GenBank/DDBJ whole genome shotgun (WGS) entry which is preliminary data.</text>
</comment>